<dbReference type="InterPro" id="IPR010998">
    <property type="entry name" value="Integrase_recombinase_N"/>
</dbReference>
<organism evidence="12 13">
    <name type="scientific">Thermomonas aquatica</name>
    <dbReference type="NCBI Taxonomy" id="2202149"/>
    <lineage>
        <taxon>Bacteria</taxon>
        <taxon>Pseudomonadati</taxon>
        <taxon>Pseudomonadota</taxon>
        <taxon>Gammaproteobacteria</taxon>
        <taxon>Lysobacterales</taxon>
        <taxon>Lysobacteraceae</taxon>
        <taxon>Thermomonas</taxon>
    </lineage>
</organism>
<evidence type="ECO:0000256" key="7">
    <source>
        <dbReference type="ARBA" id="ARBA00037721"/>
    </source>
</evidence>
<name>A0A5B7ZVC1_9GAMM</name>
<dbReference type="Gene3D" id="1.10.150.130">
    <property type="match status" value="1"/>
</dbReference>
<evidence type="ECO:0000256" key="5">
    <source>
        <dbReference type="ARBA" id="ARBA00023125"/>
    </source>
</evidence>
<evidence type="ECO:0000256" key="9">
    <source>
        <dbReference type="PROSITE-ProRule" id="PRU01248"/>
    </source>
</evidence>
<dbReference type="Proteomes" id="UP000308149">
    <property type="component" value="Chromosome"/>
</dbReference>
<dbReference type="PROSITE" id="PS51900">
    <property type="entry name" value="CB"/>
    <property type="match status" value="1"/>
</dbReference>
<dbReference type="CDD" id="cd01193">
    <property type="entry name" value="INT_IntI_C"/>
    <property type="match status" value="1"/>
</dbReference>
<dbReference type="OrthoDB" id="9801717at2"/>
<dbReference type="EMBL" id="CP040871">
    <property type="protein sequence ID" value="QDA58433.1"/>
    <property type="molecule type" value="Genomic_DNA"/>
</dbReference>
<comment type="subunit">
    <text evidence="8">Forms a cyclic heterotetrameric complex composed of two molecules of XerC and two molecules of XerD.</text>
</comment>
<reference evidence="12 13" key="1">
    <citation type="submission" date="2019-06" db="EMBL/GenBank/DDBJ databases">
        <title>Thermomonas aquatica sp. nov., isolated from an industrial wastewater treatment plant.</title>
        <authorList>
            <person name="Jeon J.H."/>
            <person name="Park D.-S."/>
        </authorList>
    </citation>
    <scope>NUCLEOTIDE SEQUENCE [LARGE SCALE GENOMIC DNA]</scope>
    <source>
        <strain evidence="12 13">SY21</strain>
    </source>
</reference>
<dbReference type="PANTHER" id="PTHR30349">
    <property type="entry name" value="PHAGE INTEGRASE-RELATED"/>
    <property type="match status" value="1"/>
</dbReference>
<evidence type="ECO:0000313" key="12">
    <source>
        <dbReference type="EMBL" id="QDA58433.1"/>
    </source>
</evidence>
<dbReference type="Pfam" id="PF13495">
    <property type="entry name" value="Phage_int_SAM_4"/>
    <property type="match status" value="1"/>
</dbReference>
<keyword evidence="3" id="KW-0963">Cytoplasm</keyword>
<dbReference type="InterPro" id="IPR011946">
    <property type="entry name" value="Integrase_integron-type"/>
</dbReference>
<sequence length="342" mass="39022">MVESAGYPAVVAGFDPPVGEAQLARISALVADVRLRLRTRHYSLRTETVYLGWIKRFILQNRLRHPAEMGHREVEAFLTRLAVEGKVSPSTQNQALSALLFLYRDVLRVRLDWMEEVTRAKRARKLPVVLAQEEIRILLAQLEGRSWLLAAVLYGTGMRLMECLRLRVKDVDFARGEITIRDGKGGKDRRTILPRSLVEPLQAEVERARVLHGADLRAGFGEVWLPNALARKYPNGPSDFGWQYVFPALRRSQDPRDDRERRHHVDAEFVSRALKRARDRAGIVKHVTAHTLRHSFATHLLEAGYDIRTIQELLGHKDVATTQIYTHVLNRGPHAVLSPLDR</sequence>
<dbReference type="GO" id="GO:0003677">
    <property type="term" value="F:DNA binding"/>
    <property type="evidence" value="ECO:0007669"/>
    <property type="project" value="UniProtKB-UniRule"/>
</dbReference>
<gene>
    <name evidence="12" type="ORF">FHQ07_03515</name>
</gene>
<dbReference type="Pfam" id="PF00589">
    <property type="entry name" value="Phage_integrase"/>
    <property type="match status" value="1"/>
</dbReference>
<dbReference type="SUPFAM" id="SSF56349">
    <property type="entry name" value="DNA breaking-rejoining enzymes"/>
    <property type="match status" value="1"/>
</dbReference>
<accession>A0A5B7ZVC1</accession>
<keyword evidence="13" id="KW-1185">Reference proteome</keyword>
<evidence type="ECO:0000256" key="3">
    <source>
        <dbReference type="ARBA" id="ARBA00022490"/>
    </source>
</evidence>
<comment type="subcellular location">
    <subcellularLocation>
        <location evidence="1">Cytoplasm</location>
    </subcellularLocation>
</comment>
<feature type="domain" description="Tyr recombinase" evidence="10">
    <location>
        <begin position="125"/>
        <end position="338"/>
    </location>
</feature>
<keyword evidence="5 9" id="KW-0238">DNA-binding</keyword>
<keyword evidence="6" id="KW-0233">DNA recombination</keyword>
<dbReference type="InterPro" id="IPR004107">
    <property type="entry name" value="Integrase_SAM-like_N"/>
</dbReference>
<dbReference type="InterPro" id="IPR044068">
    <property type="entry name" value="CB"/>
</dbReference>
<evidence type="ECO:0000259" key="11">
    <source>
        <dbReference type="PROSITE" id="PS51900"/>
    </source>
</evidence>
<dbReference type="InterPro" id="IPR011010">
    <property type="entry name" value="DNA_brk_join_enz"/>
</dbReference>
<dbReference type="GO" id="GO:0006310">
    <property type="term" value="P:DNA recombination"/>
    <property type="evidence" value="ECO:0007669"/>
    <property type="project" value="UniProtKB-KW"/>
</dbReference>
<dbReference type="GO" id="GO:0015074">
    <property type="term" value="P:DNA integration"/>
    <property type="evidence" value="ECO:0007669"/>
    <property type="project" value="UniProtKB-KW"/>
</dbReference>
<dbReference type="FunFam" id="1.10.443.10:FF:000007">
    <property type="entry name" value="Tyrosine recombinase XerC"/>
    <property type="match status" value="1"/>
</dbReference>
<evidence type="ECO:0000256" key="6">
    <source>
        <dbReference type="ARBA" id="ARBA00023172"/>
    </source>
</evidence>
<dbReference type="PROSITE" id="PS51898">
    <property type="entry name" value="TYR_RECOMBINASE"/>
    <property type="match status" value="1"/>
</dbReference>
<dbReference type="AlphaFoldDB" id="A0A5B7ZVC1"/>
<dbReference type="NCBIfam" id="TIGR02249">
    <property type="entry name" value="integrase_gron"/>
    <property type="match status" value="1"/>
</dbReference>
<comment type="function">
    <text evidence="7">Site-specific tyrosine recombinase, which acts by catalyzing the cutting and rejoining of the recombining DNA molecules. The XerC-XerD complex is essential to convert dimers of the bacterial chromosome into monomers to permit their segregation at cell division. It also contributes to the segregational stability of plasmids.</text>
</comment>
<proteinExistence type="inferred from homology"/>
<evidence type="ECO:0000256" key="8">
    <source>
        <dbReference type="ARBA" id="ARBA00038613"/>
    </source>
</evidence>
<protein>
    <submittedName>
        <fullName evidence="12">Integron integrase</fullName>
    </submittedName>
</protein>
<evidence type="ECO:0000256" key="2">
    <source>
        <dbReference type="ARBA" id="ARBA00008857"/>
    </source>
</evidence>
<dbReference type="GO" id="GO:0005737">
    <property type="term" value="C:cytoplasm"/>
    <property type="evidence" value="ECO:0007669"/>
    <property type="project" value="UniProtKB-SubCell"/>
</dbReference>
<dbReference type="Gene3D" id="1.10.443.10">
    <property type="entry name" value="Intergrase catalytic core"/>
    <property type="match status" value="1"/>
</dbReference>
<dbReference type="KEGG" id="thes:FHQ07_03515"/>
<dbReference type="PANTHER" id="PTHR30349:SF64">
    <property type="entry name" value="PROPHAGE INTEGRASE INTD-RELATED"/>
    <property type="match status" value="1"/>
</dbReference>
<evidence type="ECO:0000313" key="13">
    <source>
        <dbReference type="Proteomes" id="UP000308149"/>
    </source>
</evidence>
<evidence type="ECO:0000256" key="4">
    <source>
        <dbReference type="ARBA" id="ARBA00022908"/>
    </source>
</evidence>
<dbReference type="InterPro" id="IPR002104">
    <property type="entry name" value="Integrase_catalytic"/>
</dbReference>
<keyword evidence="4" id="KW-0229">DNA integration</keyword>
<evidence type="ECO:0000259" key="10">
    <source>
        <dbReference type="PROSITE" id="PS51898"/>
    </source>
</evidence>
<dbReference type="InterPro" id="IPR013762">
    <property type="entry name" value="Integrase-like_cat_sf"/>
</dbReference>
<comment type="similarity">
    <text evidence="2">Belongs to the 'phage' integrase family.</text>
</comment>
<feature type="domain" description="Core-binding (CB)" evidence="11">
    <location>
        <begin position="17"/>
        <end position="107"/>
    </location>
</feature>
<dbReference type="InterPro" id="IPR050090">
    <property type="entry name" value="Tyrosine_recombinase_XerCD"/>
</dbReference>
<evidence type="ECO:0000256" key="1">
    <source>
        <dbReference type="ARBA" id="ARBA00004496"/>
    </source>
</evidence>